<dbReference type="HOGENOM" id="CLU_1126447_0_0_1"/>
<accession>Q23FX6</accession>
<sequence length="262" mass="30104">MQQLSSNLEKRKFFIFESSNYVENKVLFDEVSCQKCYQVQPKMRQCEKCSNVYCPDCFDTKTINAIKCCPNCQSINEVLMPNQRLLALSQIVFKCKFNEYGCATCLNMENINAHEDTCPFKDQAKVNLQENNQFIGSNSTLAYSMAQSSPVKSLNQGQIEQSNIFQSVFRQPETDQDFVTLAEFKQVLNEISILKQICAANFKNYCNSGHQLKYESRDSTITRQVVCDVCKREPSSQSVGSYRCGACDFDRCEQCFQQNRIF</sequence>
<dbReference type="Proteomes" id="UP000009168">
    <property type="component" value="Unassembled WGS sequence"/>
</dbReference>
<dbReference type="InParanoid" id="Q23FX6"/>
<dbReference type="KEGG" id="tet:TTHERM_00078880"/>
<dbReference type="OMA" id="ENINAHE"/>
<evidence type="ECO:0000313" key="1">
    <source>
        <dbReference type="EMBL" id="EAR95484.1"/>
    </source>
</evidence>
<dbReference type="EMBL" id="GG662704">
    <property type="protein sequence ID" value="EAR95484.1"/>
    <property type="molecule type" value="Genomic_DNA"/>
</dbReference>
<dbReference type="AlphaFoldDB" id="Q23FX6"/>
<dbReference type="Gene3D" id="3.30.40.10">
    <property type="entry name" value="Zinc/RING finger domain, C3HC4 (zinc finger)"/>
    <property type="match status" value="1"/>
</dbReference>
<keyword evidence="2" id="KW-1185">Reference proteome</keyword>
<reference evidence="2" key="1">
    <citation type="journal article" date="2006" name="PLoS Biol.">
        <title>Macronuclear genome sequence of the ciliate Tetrahymena thermophila, a model eukaryote.</title>
        <authorList>
            <person name="Eisen J.A."/>
            <person name="Coyne R.S."/>
            <person name="Wu M."/>
            <person name="Wu D."/>
            <person name="Thiagarajan M."/>
            <person name="Wortman J.R."/>
            <person name="Badger J.H."/>
            <person name="Ren Q."/>
            <person name="Amedeo P."/>
            <person name="Jones K.M."/>
            <person name="Tallon L.J."/>
            <person name="Delcher A.L."/>
            <person name="Salzberg S.L."/>
            <person name="Silva J.C."/>
            <person name="Haas B.J."/>
            <person name="Majoros W.H."/>
            <person name="Farzad M."/>
            <person name="Carlton J.M."/>
            <person name="Smith R.K. Jr."/>
            <person name="Garg J."/>
            <person name="Pearlman R.E."/>
            <person name="Karrer K.M."/>
            <person name="Sun L."/>
            <person name="Manning G."/>
            <person name="Elde N.C."/>
            <person name="Turkewitz A.P."/>
            <person name="Asai D.J."/>
            <person name="Wilkes D.E."/>
            <person name="Wang Y."/>
            <person name="Cai H."/>
            <person name="Collins K."/>
            <person name="Stewart B.A."/>
            <person name="Lee S.R."/>
            <person name="Wilamowska K."/>
            <person name="Weinberg Z."/>
            <person name="Ruzzo W.L."/>
            <person name="Wloga D."/>
            <person name="Gaertig J."/>
            <person name="Frankel J."/>
            <person name="Tsao C.-C."/>
            <person name="Gorovsky M.A."/>
            <person name="Keeling P.J."/>
            <person name="Waller R.F."/>
            <person name="Patron N.J."/>
            <person name="Cherry J.M."/>
            <person name="Stover N.A."/>
            <person name="Krieger C.J."/>
            <person name="del Toro C."/>
            <person name="Ryder H.F."/>
            <person name="Williamson S.C."/>
            <person name="Barbeau R.A."/>
            <person name="Hamilton E.P."/>
            <person name="Orias E."/>
        </authorList>
    </citation>
    <scope>NUCLEOTIDE SEQUENCE [LARGE SCALE GENOMIC DNA]</scope>
    <source>
        <strain evidence="2">SB210</strain>
    </source>
</reference>
<dbReference type="RefSeq" id="XP_001015729.1">
    <property type="nucleotide sequence ID" value="XM_001015729.1"/>
</dbReference>
<evidence type="ECO:0000313" key="2">
    <source>
        <dbReference type="Proteomes" id="UP000009168"/>
    </source>
</evidence>
<dbReference type="OrthoDB" id="412596at2759"/>
<protein>
    <submittedName>
        <fullName evidence="1">Uncharacterized protein</fullName>
    </submittedName>
</protein>
<name>Q23FX6_TETTS</name>
<gene>
    <name evidence="1" type="ORF">TTHERM_00078880</name>
</gene>
<organism evidence="1 2">
    <name type="scientific">Tetrahymena thermophila (strain SB210)</name>
    <dbReference type="NCBI Taxonomy" id="312017"/>
    <lineage>
        <taxon>Eukaryota</taxon>
        <taxon>Sar</taxon>
        <taxon>Alveolata</taxon>
        <taxon>Ciliophora</taxon>
        <taxon>Intramacronucleata</taxon>
        <taxon>Oligohymenophorea</taxon>
        <taxon>Hymenostomatida</taxon>
        <taxon>Tetrahymenina</taxon>
        <taxon>Tetrahymenidae</taxon>
        <taxon>Tetrahymena</taxon>
    </lineage>
</organism>
<dbReference type="GeneID" id="7837034"/>
<dbReference type="InterPro" id="IPR013083">
    <property type="entry name" value="Znf_RING/FYVE/PHD"/>
</dbReference>
<proteinExistence type="predicted"/>
<dbReference type="SUPFAM" id="SSF49599">
    <property type="entry name" value="TRAF domain-like"/>
    <property type="match status" value="1"/>
</dbReference>